<feature type="region of interest" description="Disordered" evidence="2">
    <location>
        <begin position="199"/>
        <end position="257"/>
    </location>
</feature>
<dbReference type="AlphaFoldDB" id="A0A0G4EQ38"/>
<feature type="region of interest" description="Disordered" evidence="2">
    <location>
        <begin position="135"/>
        <end position="163"/>
    </location>
</feature>
<feature type="compositionally biased region" description="Low complexity" evidence="2">
    <location>
        <begin position="245"/>
        <end position="257"/>
    </location>
</feature>
<gene>
    <name evidence="4" type="ORF">Vbra_4090</name>
</gene>
<dbReference type="OrthoDB" id="439808at2759"/>
<dbReference type="VEuPathDB" id="CryptoDB:Vbra_4090"/>
<dbReference type="Gene3D" id="3.30.70.330">
    <property type="match status" value="2"/>
</dbReference>
<keyword evidence="1" id="KW-0694">RNA-binding</keyword>
<dbReference type="InterPro" id="IPR035979">
    <property type="entry name" value="RBD_domain_sf"/>
</dbReference>
<evidence type="ECO:0000313" key="4">
    <source>
        <dbReference type="EMBL" id="CEL99970.1"/>
    </source>
</evidence>
<dbReference type="PANTHER" id="PTHR15241:SF304">
    <property type="entry name" value="RRM DOMAIN-CONTAINING PROTEIN"/>
    <property type="match status" value="1"/>
</dbReference>
<dbReference type="Pfam" id="PF00076">
    <property type="entry name" value="RRM_1"/>
    <property type="match status" value="2"/>
</dbReference>
<feature type="domain" description="RRM" evidence="3">
    <location>
        <begin position="10"/>
        <end position="60"/>
    </location>
</feature>
<dbReference type="InterPro" id="IPR000504">
    <property type="entry name" value="RRM_dom"/>
</dbReference>
<dbReference type="SMART" id="SM00360">
    <property type="entry name" value="RRM"/>
    <property type="match status" value="2"/>
</dbReference>
<reference evidence="4 5" key="1">
    <citation type="submission" date="2014-11" db="EMBL/GenBank/DDBJ databases">
        <authorList>
            <person name="Zhu J."/>
            <person name="Qi W."/>
            <person name="Song R."/>
        </authorList>
    </citation>
    <scope>NUCLEOTIDE SEQUENCE [LARGE SCALE GENOMIC DNA]</scope>
</reference>
<dbReference type="InParanoid" id="A0A0G4EQ38"/>
<dbReference type="PANTHER" id="PTHR15241">
    <property type="entry name" value="TRANSFORMER-2-RELATED"/>
    <property type="match status" value="1"/>
</dbReference>
<feature type="compositionally biased region" description="Basic and acidic residues" evidence="2">
    <location>
        <begin position="235"/>
        <end position="244"/>
    </location>
</feature>
<keyword evidence="5" id="KW-1185">Reference proteome</keyword>
<feature type="domain" description="RRM" evidence="3">
    <location>
        <begin position="62"/>
        <end position="112"/>
    </location>
</feature>
<dbReference type="STRING" id="1169540.A0A0G4EQ38"/>
<accession>A0A0G4EQ38</accession>
<dbReference type="Proteomes" id="UP000041254">
    <property type="component" value="Unassembled WGS sequence"/>
</dbReference>
<dbReference type="PROSITE" id="PS50102">
    <property type="entry name" value="RRM"/>
    <property type="match status" value="2"/>
</dbReference>
<evidence type="ECO:0000259" key="3">
    <source>
        <dbReference type="PROSITE" id="PS50102"/>
    </source>
</evidence>
<dbReference type="SUPFAM" id="SSF54928">
    <property type="entry name" value="RNA-binding domain, RBD"/>
    <property type="match status" value="2"/>
</dbReference>
<dbReference type="GO" id="GO:0003723">
    <property type="term" value="F:RNA binding"/>
    <property type="evidence" value="ECO:0007669"/>
    <property type="project" value="UniProtKB-UniRule"/>
</dbReference>
<proteinExistence type="predicted"/>
<protein>
    <recommendedName>
        <fullName evidence="3">RRM domain-containing protein</fullName>
    </recommendedName>
</protein>
<evidence type="ECO:0000256" key="1">
    <source>
        <dbReference type="PROSITE-ProRule" id="PRU00176"/>
    </source>
</evidence>
<dbReference type="EMBL" id="CDMY01000293">
    <property type="protein sequence ID" value="CEL99970.1"/>
    <property type="molecule type" value="Genomic_DNA"/>
</dbReference>
<evidence type="ECO:0000313" key="5">
    <source>
        <dbReference type="Proteomes" id="UP000041254"/>
    </source>
</evidence>
<sequence length="319" mass="35190">MRGEVRVDRVKLFLGGLSHTTTEDDIHHHFTHFAKCYRAVVKRDLRGKPRGFGFVVLSKEGAQVFVGHLPSSASVQQLERYFAKFGSTVEQATIIRGEDGRSKGFGFVTLKDWAAWVEVKRAMPQNELKLLPGEMRHQQPHSHSHAQAPQHDWRTGATDDNDKDNEAFEYQSAVSLLDQHNQLQGFEDVMIPDTAQVQDTQPNHADSAKTAVDDGAQHACKTDANQPTCGAVKGRRSDESDKSKASSSGLCSSSRSSIVTPIPNCQPTVQECLRLLKSAIEREASGGNAHRPPTHLTAALISTCTALLDQMHDNQHTHE</sequence>
<organism evidence="4 5">
    <name type="scientific">Vitrella brassicaformis (strain CCMP3155)</name>
    <dbReference type="NCBI Taxonomy" id="1169540"/>
    <lineage>
        <taxon>Eukaryota</taxon>
        <taxon>Sar</taxon>
        <taxon>Alveolata</taxon>
        <taxon>Colpodellida</taxon>
        <taxon>Vitrellaceae</taxon>
        <taxon>Vitrella</taxon>
    </lineage>
</organism>
<dbReference type="InterPro" id="IPR012677">
    <property type="entry name" value="Nucleotide-bd_a/b_plait_sf"/>
</dbReference>
<name>A0A0G4EQ38_VITBC</name>
<dbReference type="CDD" id="cd00590">
    <property type="entry name" value="RRM_SF"/>
    <property type="match status" value="1"/>
</dbReference>
<evidence type="ECO:0000256" key="2">
    <source>
        <dbReference type="SAM" id="MobiDB-lite"/>
    </source>
</evidence>